<feature type="region of interest" description="Disordered" evidence="10">
    <location>
        <begin position="60"/>
        <end position="86"/>
    </location>
</feature>
<keyword evidence="6" id="KW-0732">Signal</keyword>
<dbReference type="InterPro" id="IPR000015">
    <property type="entry name" value="Fimb_usher"/>
</dbReference>
<dbReference type="GO" id="GO:0015473">
    <property type="term" value="F:fimbrial usher porin activity"/>
    <property type="evidence" value="ECO:0007669"/>
    <property type="project" value="InterPro"/>
</dbReference>
<feature type="compositionally biased region" description="Polar residues" evidence="10">
    <location>
        <begin position="72"/>
        <end position="84"/>
    </location>
</feature>
<dbReference type="STRING" id="758793.BRPE64_ACDS06690"/>
<dbReference type="InterPro" id="IPR043142">
    <property type="entry name" value="PapC-like_C_sf"/>
</dbReference>
<evidence type="ECO:0000256" key="2">
    <source>
        <dbReference type="ARBA" id="ARBA00008064"/>
    </source>
</evidence>
<proteinExistence type="inferred from homology"/>
<evidence type="ECO:0000313" key="14">
    <source>
        <dbReference type="Proteomes" id="UP000013966"/>
    </source>
</evidence>
<comment type="subcellular location">
    <subcellularLocation>
        <location evidence="1 9">Cell outer membrane</location>
        <topology evidence="1 9">Multi-pass membrane protein</topology>
    </subcellularLocation>
</comment>
<dbReference type="InterPro" id="IPR037224">
    <property type="entry name" value="PapC_N_sf"/>
</dbReference>
<evidence type="ECO:0000256" key="5">
    <source>
        <dbReference type="ARBA" id="ARBA00022692"/>
    </source>
</evidence>
<evidence type="ECO:0000259" key="12">
    <source>
        <dbReference type="Pfam" id="PF13954"/>
    </source>
</evidence>
<dbReference type="PANTHER" id="PTHR30451:SF20">
    <property type="entry name" value="FIMBRIAE USHER"/>
    <property type="match status" value="1"/>
</dbReference>
<dbReference type="Pfam" id="PF00577">
    <property type="entry name" value="Usher"/>
    <property type="match status" value="1"/>
</dbReference>
<dbReference type="Gene3D" id="2.60.40.3110">
    <property type="match status" value="1"/>
</dbReference>
<dbReference type="SUPFAM" id="SSF141729">
    <property type="entry name" value="FimD N-terminal domain-like"/>
    <property type="match status" value="1"/>
</dbReference>
<accession>R4WFI3</accession>
<dbReference type="Gene3D" id="2.60.40.2070">
    <property type="match status" value="1"/>
</dbReference>
<dbReference type="EMBL" id="AP013058">
    <property type="protein sequence ID" value="BAN22423.1"/>
    <property type="molecule type" value="Genomic_DNA"/>
</dbReference>
<evidence type="ECO:0000256" key="3">
    <source>
        <dbReference type="ARBA" id="ARBA00022448"/>
    </source>
</evidence>
<dbReference type="RefSeq" id="WP_016344583.1">
    <property type="nucleotide sequence ID" value="NC_021287.1"/>
</dbReference>
<evidence type="ECO:0000256" key="9">
    <source>
        <dbReference type="RuleBase" id="RU003884"/>
    </source>
</evidence>
<evidence type="ECO:0000256" key="6">
    <source>
        <dbReference type="ARBA" id="ARBA00022729"/>
    </source>
</evidence>
<dbReference type="Gene3D" id="3.10.20.410">
    <property type="match status" value="1"/>
</dbReference>
<sequence>MPIGQVRGSGAVLSEYPAYMNERYQVLNDRPARNELLLLSRSTVAVLLAFAATQADAAERDTSAISHPDMPSPSTVPSDVQSAPASGALVDEGATTNAAVPRADVVAARPLALAEPESVQFNQSFLVGSEAARMDISRFDKGNSALPGTYRSAMYVNGVWVGVTSVTLRETGAGAGAGNHQALPVFDRDLLMRAGVDVMRMTQAARDQLDAAKDAGVFVSDLIPQASATFDMGEQRLDVSVPQAMLSRNARGWVDPKMWDDGVPAATLQYNANAYHSTGGGMSNTQAYLGVNAGANFGPWRLRYNGNVTTSSTGGTHAQSMQTYLQRSFTPIKSQLTVGDSYTDGSIFDSFGVRGVQLATDDRMYPESQRGYAPTVRGIANSNASVQIKQNGNIIYETTVAPGPFQIDDLYPTGYGGDLQVIVTEADGSQHVSSVPYAAPVNALREGRWRYNVAAGEYRNASVAGHPYVFEAGVQHGLNNFVTLYGGTIVAEDYLSGALGVALDTPAGAFAFDVTQARANVSGSESRNGQSLRLSYSRNFLPTNTNFTLAAYRYSTSGFLDLQDAMVARDVAANGYAYANNGRQKGRLQLTLNQGFDKWGSVYASGYTQNYWNKSARDTAFQIGYNVNVGRVGVGVSAARELESSSARWDNRVMLNLTIPLDLGSTVANSSTSFSHDSRSNSSQIQETFTGAAGADYRFNYGVSAGHSTGQASDTSINANAGYVTPYTQIRLNAGTSNGYTQAGGGLNGSVIAYGGGIVLTPQTGDTFAIVEAKDAVGARLASSPGVRVDRFGHAVVAGMQPFELNTVEIDTKGLPMGIELKSSEQHFAPTAGAVSRVKFETENRGRAVVMQLSLANNEPVPFGADVTNVQGESIGTVTQGSRAMFYSKDNENDVVVKWGEGDESSCKAHYSLAMAGKVNAAGMTFVDAACE</sequence>
<keyword evidence="4" id="KW-1134">Transmembrane beta strand</keyword>
<dbReference type="Proteomes" id="UP000013966">
    <property type="component" value="Chromosome 1"/>
</dbReference>
<dbReference type="KEGG" id="buo:BRPE64_ACDS06690"/>
<protein>
    <submittedName>
        <fullName evidence="13">Fimbrial biogenesis outer membrane usher protein</fullName>
    </submittedName>
</protein>
<dbReference type="InterPro" id="IPR042186">
    <property type="entry name" value="FimD_plug_dom"/>
</dbReference>
<dbReference type="GO" id="GO:0009297">
    <property type="term" value="P:pilus assembly"/>
    <property type="evidence" value="ECO:0007669"/>
    <property type="project" value="InterPro"/>
</dbReference>
<dbReference type="Gene3D" id="2.60.40.2610">
    <property type="entry name" value="Outer membrane usher protein FimD, plug domain"/>
    <property type="match status" value="1"/>
</dbReference>
<evidence type="ECO:0000313" key="13">
    <source>
        <dbReference type="EMBL" id="BAN22423.1"/>
    </source>
</evidence>
<reference evidence="13 14" key="2">
    <citation type="journal article" date="2018" name="Int. J. Syst. Evol. Microbiol.">
        <title>Burkholderia insecticola sp. nov., a gut symbiotic bacterium of the bean bug Riptortus pedestris.</title>
        <authorList>
            <person name="Takeshita K."/>
            <person name="Tamaki H."/>
            <person name="Ohbayashi T."/>
            <person name="Meng X.-Y."/>
            <person name="Sone T."/>
            <person name="Mitani Y."/>
            <person name="Peeters C."/>
            <person name="Kikuchi Y."/>
            <person name="Vandamme P."/>
        </authorList>
    </citation>
    <scope>NUCLEOTIDE SEQUENCE [LARGE SCALE GENOMIC DNA]</scope>
    <source>
        <strain evidence="13">RPE64</strain>
    </source>
</reference>
<dbReference type="InterPro" id="IPR025885">
    <property type="entry name" value="PapC_N"/>
</dbReference>
<keyword evidence="8 9" id="KW-0998">Cell outer membrane</keyword>
<gene>
    <name evidence="13" type="ORF">BRPE64_ACDS06690</name>
</gene>
<organism evidence="13 14">
    <name type="scientific">Caballeronia insecticola</name>
    <dbReference type="NCBI Taxonomy" id="758793"/>
    <lineage>
        <taxon>Bacteria</taxon>
        <taxon>Pseudomonadati</taxon>
        <taxon>Pseudomonadota</taxon>
        <taxon>Betaproteobacteria</taxon>
        <taxon>Burkholderiales</taxon>
        <taxon>Burkholderiaceae</taxon>
        <taxon>Caballeronia</taxon>
    </lineage>
</organism>
<dbReference type="InterPro" id="IPR025949">
    <property type="entry name" value="PapC-like_C"/>
</dbReference>
<dbReference type="Pfam" id="PF13954">
    <property type="entry name" value="PapC_N"/>
    <property type="match status" value="1"/>
</dbReference>
<evidence type="ECO:0000256" key="4">
    <source>
        <dbReference type="ARBA" id="ARBA00022452"/>
    </source>
</evidence>
<dbReference type="Pfam" id="PF13953">
    <property type="entry name" value="PapC_C"/>
    <property type="match status" value="1"/>
</dbReference>
<evidence type="ECO:0000256" key="10">
    <source>
        <dbReference type="SAM" id="MobiDB-lite"/>
    </source>
</evidence>
<evidence type="ECO:0000256" key="7">
    <source>
        <dbReference type="ARBA" id="ARBA00023136"/>
    </source>
</evidence>
<evidence type="ECO:0000256" key="8">
    <source>
        <dbReference type="ARBA" id="ARBA00023237"/>
    </source>
</evidence>
<dbReference type="FunFam" id="2.60.40.3110:FF:000001">
    <property type="entry name" value="Putative fimbrial outer membrane usher"/>
    <property type="match status" value="1"/>
</dbReference>
<dbReference type="PROSITE" id="PS01151">
    <property type="entry name" value="FIMBRIAL_USHER"/>
    <property type="match status" value="1"/>
</dbReference>
<feature type="domain" description="PapC N-terminal" evidence="12">
    <location>
        <begin position="120"/>
        <end position="274"/>
    </location>
</feature>
<dbReference type="InterPro" id="IPR018030">
    <property type="entry name" value="Fimbrial_membr_usher_CS"/>
</dbReference>
<keyword evidence="3 9" id="KW-0813">Transport</keyword>
<evidence type="ECO:0000259" key="11">
    <source>
        <dbReference type="Pfam" id="PF13953"/>
    </source>
</evidence>
<feature type="domain" description="PapC-like C-terminal" evidence="11">
    <location>
        <begin position="851"/>
        <end position="913"/>
    </location>
</feature>
<keyword evidence="7 9" id="KW-0472">Membrane</keyword>
<dbReference type="AlphaFoldDB" id="R4WFI3"/>
<reference evidence="13 14" key="1">
    <citation type="journal article" date="2013" name="Genome Announc.">
        <title>Complete Genome Sequence of Burkholderia sp. Strain RPE64, Bacterial Symbiont of the Bean Bug Riptortus pedestris.</title>
        <authorList>
            <person name="Shibata T.F."/>
            <person name="Maeda T."/>
            <person name="Nikoh N."/>
            <person name="Yamaguchi K."/>
            <person name="Oshima K."/>
            <person name="Hattori M."/>
            <person name="Nishiyama T."/>
            <person name="Hasebe M."/>
            <person name="Fukatsu T."/>
            <person name="Kikuchi Y."/>
            <person name="Shigenobu S."/>
        </authorList>
    </citation>
    <scope>NUCLEOTIDE SEQUENCE [LARGE SCALE GENOMIC DNA]</scope>
</reference>
<keyword evidence="5 9" id="KW-0812">Transmembrane</keyword>
<keyword evidence="14" id="KW-1185">Reference proteome</keyword>
<dbReference type="PATRIC" id="fig|758793.3.peg.668"/>
<name>R4WFI3_9BURK</name>
<dbReference type="HOGENOM" id="CLU_009120_1_0_4"/>
<keyword evidence="9" id="KW-1029">Fimbrium biogenesis</keyword>
<dbReference type="GO" id="GO:0009279">
    <property type="term" value="C:cell outer membrane"/>
    <property type="evidence" value="ECO:0007669"/>
    <property type="project" value="UniProtKB-SubCell"/>
</dbReference>
<dbReference type="PANTHER" id="PTHR30451">
    <property type="entry name" value="OUTER MEMBRANE USHER PROTEIN"/>
    <property type="match status" value="1"/>
</dbReference>
<evidence type="ECO:0000256" key="1">
    <source>
        <dbReference type="ARBA" id="ARBA00004571"/>
    </source>
</evidence>
<comment type="similarity">
    <text evidence="2 9">Belongs to the fimbrial export usher family.</text>
</comment>